<evidence type="ECO:0000256" key="7">
    <source>
        <dbReference type="ARBA" id="ARBA00022927"/>
    </source>
</evidence>
<name>A0A7S2IB59_9DINO</name>
<feature type="transmembrane region" description="Helical" evidence="12">
    <location>
        <begin position="153"/>
        <end position="173"/>
    </location>
</feature>
<evidence type="ECO:0000256" key="4">
    <source>
        <dbReference type="ARBA" id="ARBA00022692"/>
    </source>
</evidence>
<dbReference type="GO" id="GO:0046923">
    <property type="term" value="F:ER retention sequence binding"/>
    <property type="evidence" value="ECO:0007669"/>
    <property type="project" value="InterPro"/>
</dbReference>
<evidence type="ECO:0000256" key="2">
    <source>
        <dbReference type="ARBA" id="ARBA00010120"/>
    </source>
</evidence>
<protein>
    <recommendedName>
        <fullName evidence="14">ER lumen protein-retaining receptor</fullName>
    </recommendedName>
</protein>
<evidence type="ECO:0000313" key="13">
    <source>
        <dbReference type="EMBL" id="CAD9514232.1"/>
    </source>
</evidence>
<keyword evidence="3" id="KW-0813">Transport</keyword>
<keyword evidence="7" id="KW-0653">Protein transport</keyword>
<organism evidence="13">
    <name type="scientific">Alexandrium andersonii</name>
    <dbReference type="NCBI Taxonomy" id="327968"/>
    <lineage>
        <taxon>Eukaryota</taxon>
        <taxon>Sar</taxon>
        <taxon>Alveolata</taxon>
        <taxon>Dinophyceae</taxon>
        <taxon>Gonyaulacales</taxon>
        <taxon>Pyrocystaceae</taxon>
        <taxon>Alexandrium</taxon>
    </lineage>
</organism>
<dbReference type="InterPro" id="IPR000133">
    <property type="entry name" value="ER_ret_rcpt"/>
</dbReference>
<feature type="transmembrane region" description="Helical" evidence="12">
    <location>
        <begin position="100"/>
        <end position="118"/>
    </location>
</feature>
<gene>
    <name evidence="13" type="ORF">AAND1436_LOCUS40089</name>
</gene>
<dbReference type="AlphaFoldDB" id="A0A7S2IB59"/>
<accession>A0A7S2IB59</accession>
<evidence type="ECO:0000256" key="6">
    <source>
        <dbReference type="ARBA" id="ARBA00022892"/>
    </source>
</evidence>
<keyword evidence="6" id="KW-0931">ER-Golgi transport</keyword>
<dbReference type="GO" id="GO:0006621">
    <property type="term" value="P:protein retention in ER lumen"/>
    <property type="evidence" value="ECO:0007669"/>
    <property type="project" value="InterPro"/>
</dbReference>
<dbReference type="GO" id="GO:0005789">
    <property type="term" value="C:endoplasmic reticulum membrane"/>
    <property type="evidence" value="ECO:0007669"/>
    <property type="project" value="UniProtKB-SubCell"/>
</dbReference>
<keyword evidence="10" id="KW-0675">Receptor</keyword>
<reference evidence="13" key="1">
    <citation type="submission" date="2021-01" db="EMBL/GenBank/DDBJ databases">
        <authorList>
            <person name="Corre E."/>
            <person name="Pelletier E."/>
            <person name="Niang G."/>
            <person name="Scheremetjew M."/>
            <person name="Finn R."/>
            <person name="Kale V."/>
            <person name="Holt S."/>
            <person name="Cochrane G."/>
            <person name="Meng A."/>
            <person name="Brown T."/>
            <person name="Cohen L."/>
        </authorList>
    </citation>
    <scope>NUCLEOTIDE SEQUENCE</scope>
    <source>
        <strain evidence="13">CCMP2222</strain>
    </source>
</reference>
<evidence type="ECO:0000256" key="3">
    <source>
        <dbReference type="ARBA" id="ARBA00022448"/>
    </source>
</evidence>
<evidence type="ECO:0000256" key="1">
    <source>
        <dbReference type="ARBA" id="ARBA00004477"/>
    </source>
</evidence>
<feature type="transmembrane region" description="Helical" evidence="12">
    <location>
        <begin position="12"/>
        <end position="30"/>
    </location>
</feature>
<keyword evidence="5" id="KW-0256">Endoplasmic reticulum</keyword>
<evidence type="ECO:0008006" key="14">
    <source>
        <dbReference type="Google" id="ProtNLM"/>
    </source>
</evidence>
<evidence type="ECO:0000256" key="9">
    <source>
        <dbReference type="ARBA" id="ARBA00023136"/>
    </source>
</evidence>
<comment type="similarity">
    <text evidence="2">Belongs to the ERD2 family.</text>
</comment>
<sequence length="291" mass="32573">MGDLVGWNLFRLAGDALHLTGMVMGLFAVWSSGSVEGFSRKTQVLYQTVYVTRYLDLFAASQNTYLILFKVTYNLITATMLVLFQLLWQTYDIAADSCNLLAIFAPTAVAAYMASSGSGFREEMWTFSELLEPLALVPQYIMCYRAVSVRPAAIIYTLAVGGYRLLYVCNWIYKRYKWHGAYHDYTSWFGGAVECVLFIDFVVRISQRKEVIGELGASSLGRLLLQLDSGAGRLSEKIEMGTIGRRLPFGLTGQGSEDDERSKRQWDVSDKITDEESCNLLTLSGDADGHQ</sequence>
<feature type="region of interest" description="Disordered" evidence="11">
    <location>
        <begin position="249"/>
        <end position="268"/>
    </location>
</feature>
<evidence type="ECO:0000256" key="8">
    <source>
        <dbReference type="ARBA" id="ARBA00022989"/>
    </source>
</evidence>
<dbReference type="PANTHER" id="PTHR10585">
    <property type="entry name" value="ER LUMEN PROTEIN RETAINING RECEPTOR"/>
    <property type="match status" value="1"/>
</dbReference>
<evidence type="ECO:0000256" key="11">
    <source>
        <dbReference type="SAM" id="MobiDB-lite"/>
    </source>
</evidence>
<keyword evidence="8 12" id="KW-1133">Transmembrane helix</keyword>
<feature type="transmembrane region" description="Helical" evidence="12">
    <location>
        <begin position="65"/>
        <end position="88"/>
    </location>
</feature>
<dbReference type="PRINTS" id="PR00660">
    <property type="entry name" value="ERLUMENR"/>
</dbReference>
<evidence type="ECO:0000256" key="5">
    <source>
        <dbReference type="ARBA" id="ARBA00022824"/>
    </source>
</evidence>
<dbReference type="GO" id="GO:0016192">
    <property type="term" value="P:vesicle-mediated transport"/>
    <property type="evidence" value="ECO:0007669"/>
    <property type="project" value="UniProtKB-KW"/>
</dbReference>
<keyword evidence="9 12" id="KW-0472">Membrane</keyword>
<comment type="subcellular location">
    <subcellularLocation>
        <location evidence="1">Endoplasmic reticulum membrane</location>
        <topology evidence="1">Multi-pass membrane protein</topology>
    </subcellularLocation>
</comment>
<dbReference type="EMBL" id="HBGQ01083801">
    <property type="protein sequence ID" value="CAD9514232.1"/>
    <property type="molecule type" value="Transcribed_RNA"/>
</dbReference>
<proteinExistence type="inferred from homology"/>
<dbReference type="GO" id="GO:0015031">
    <property type="term" value="P:protein transport"/>
    <property type="evidence" value="ECO:0007669"/>
    <property type="project" value="UniProtKB-KW"/>
</dbReference>
<keyword evidence="4 12" id="KW-0812">Transmembrane</keyword>
<evidence type="ECO:0000256" key="12">
    <source>
        <dbReference type="SAM" id="Phobius"/>
    </source>
</evidence>
<dbReference type="Pfam" id="PF00810">
    <property type="entry name" value="ER_lumen_recept"/>
    <property type="match status" value="1"/>
</dbReference>
<evidence type="ECO:0000256" key="10">
    <source>
        <dbReference type="ARBA" id="ARBA00023170"/>
    </source>
</evidence>